<feature type="region of interest" description="Disordered" evidence="1">
    <location>
        <begin position="795"/>
        <end position="822"/>
    </location>
</feature>
<dbReference type="CTD" id="8233053"/>
<dbReference type="EnsemblMetazoa" id="PHUM510250-RA">
    <property type="protein sequence ID" value="PHUM510250-PA"/>
    <property type="gene ID" value="PHUM510250"/>
</dbReference>
<reference evidence="2" key="2">
    <citation type="submission" date="2007-04" db="EMBL/GenBank/DDBJ databases">
        <title>The genome of the human body louse.</title>
        <authorList>
            <consortium name="The Human Body Louse Genome Consortium"/>
            <person name="Kirkness E."/>
            <person name="Walenz B."/>
            <person name="Hass B."/>
            <person name="Bruggner R."/>
            <person name="Strausberg R."/>
        </authorList>
    </citation>
    <scope>NUCLEOTIDE SEQUENCE</scope>
    <source>
        <strain evidence="2">USDA</strain>
    </source>
</reference>
<feature type="region of interest" description="Disordered" evidence="1">
    <location>
        <begin position="340"/>
        <end position="449"/>
    </location>
</feature>
<feature type="compositionally biased region" description="Low complexity" evidence="1">
    <location>
        <begin position="655"/>
        <end position="670"/>
    </location>
</feature>
<feature type="compositionally biased region" description="Basic residues" evidence="1">
    <location>
        <begin position="271"/>
        <end position="295"/>
    </location>
</feature>
<feature type="region of interest" description="Disordered" evidence="1">
    <location>
        <begin position="132"/>
        <end position="157"/>
    </location>
</feature>
<evidence type="ECO:0000313" key="2">
    <source>
        <dbReference type="EMBL" id="EEB18331.1"/>
    </source>
</evidence>
<feature type="region of interest" description="Disordered" evidence="1">
    <location>
        <begin position="553"/>
        <end position="577"/>
    </location>
</feature>
<reference evidence="2" key="1">
    <citation type="submission" date="2007-04" db="EMBL/GenBank/DDBJ databases">
        <title>Annotation of Pediculus humanus corporis strain USDA.</title>
        <authorList>
            <person name="Kirkness E."/>
            <person name="Hannick L."/>
            <person name="Hass B."/>
            <person name="Bruggner R."/>
            <person name="Lawson D."/>
            <person name="Bidwell S."/>
            <person name="Joardar V."/>
            <person name="Caler E."/>
            <person name="Walenz B."/>
            <person name="Inman J."/>
            <person name="Schobel S."/>
            <person name="Galinsky K."/>
            <person name="Amedeo P."/>
            <person name="Strausberg R."/>
        </authorList>
    </citation>
    <scope>NUCLEOTIDE SEQUENCE</scope>
    <source>
        <strain evidence="2">USDA</strain>
    </source>
</reference>
<evidence type="ECO:0000313" key="3">
    <source>
        <dbReference type="EnsemblMetazoa" id="PHUM510250-PA"/>
    </source>
</evidence>
<organism>
    <name type="scientific">Pediculus humanus subsp. corporis</name>
    <name type="common">Body louse</name>
    <dbReference type="NCBI Taxonomy" id="121224"/>
    <lineage>
        <taxon>Eukaryota</taxon>
        <taxon>Metazoa</taxon>
        <taxon>Ecdysozoa</taxon>
        <taxon>Arthropoda</taxon>
        <taxon>Hexapoda</taxon>
        <taxon>Insecta</taxon>
        <taxon>Pterygota</taxon>
        <taxon>Neoptera</taxon>
        <taxon>Paraneoptera</taxon>
        <taxon>Psocodea</taxon>
        <taxon>Troctomorpha</taxon>
        <taxon>Phthiraptera</taxon>
        <taxon>Anoplura</taxon>
        <taxon>Pediculidae</taxon>
        <taxon>Pediculus</taxon>
    </lineage>
</organism>
<dbReference type="InParanoid" id="E0VY75"/>
<dbReference type="RefSeq" id="XP_002431069.1">
    <property type="nucleotide sequence ID" value="XM_002431024.1"/>
</dbReference>
<feature type="region of interest" description="Disordered" evidence="1">
    <location>
        <begin position="269"/>
        <end position="326"/>
    </location>
</feature>
<reference evidence="3" key="3">
    <citation type="submission" date="2020-05" db="UniProtKB">
        <authorList>
            <consortium name="EnsemblMetazoa"/>
        </authorList>
    </citation>
    <scope>IDENTIFICATION</scope>
    <source>
        <strain evidence="3">USDA</strain>
    </source>
</reference>
<dbReference type="GeneID" id="8233053"/>
<dbReference type="HOGENOM" id="CLU_326058_0_0_1"/>
<dbReference type="EMBL" id="DS235844">
    <property type="protein sequence ID" value="EEB18331.1"/>
    <property type="molecule type" value="Genomic_DNA"/>
</dbReference>
<keyword evidence="4" id="KW-1185">Reference proteome</keyword>
<evidence type="ECO:0000256" key="1">
    <source>
        <dbReference type="SAM" id="MobiDB-lite"/>
    </source>
</evidence>
<feature type="region of interest" description="Disordered" evidence="1">
    <location>
        <begin position="192"/>
        <end position="216"/>
    </location>
</feature>
<feature type="region of interest" description="Disordered" evidence="1">
    <location>
        <begin position="735"/>
        <end position="780"/>
    </location>
</feature>
<feature type="compositionally biased region" description="Basic residues" evidence="1">
    <location>
        <begin position="635"/>
        <end position="648"/>
    </location>
</feature>
<name>E0VY75_PEDHC</name>
<dbReference type="AlphaFoldDB" id="E0VY75"/>
<evidence type="ECO:0000313" key="4">
    <source>
        <dbReference type="Proteomes" id="UP000009046"/>
    </source>
</evidence>
<feature type="compositionally biased region" description="Polar residues" evidence="1">
    <location>
        <begin position="305"/>
        <end position="317"/>
    </location>
</feature>
<dbReference type="KEGG" id="phu:Phum_PHUM510250"/>
<sequence length="884" mass="103031">MKKQNYGLLSNQYCCRCKLENEYPFKKKYNFREFPTADKCTCCTCKNQKKNIIEYYCDDDNGKIDDQTLNSFLALRQKACRFINSESDYSSNADNINFCHCQNQILKSEESPVKKMQQIINYSPNSQFLKKMKSPEWNNSQENSKRRNPVPNSNDTVPRMYEECVEKSNEIVSLLQKISKLKSPVNSQTNNECKPCTCHEDEEESEGEERMGEDRMGERKFDLNSFVDTCKNFVEELKIIVENMLSRQIVDDQDVDEYYDDGQNMAEKQLRKGSGKYQHISRSKKRVKCRGRNKRKADEPEKSSQENFDPNLKQPQENFEPKLKQPHENSCERCWRYASPARSPVNKPDQRYDPNFRKAHSAHELTSSETDKDDRIYDADENNPPLRYEQPMMREKLPQHEAPQMRSPPVKSPPPVRNYSQGKYASPEYSNRGRSPKKKITSPDSDQFPVIDDWETTEYMRMPHGGYPEERRDFYNYPPERGREVYAAPSERGRETYPVTTARRRKAYNAPPVRGREIYVPPPERGRETYPMTTEKRREVYVPERGRETYVVPPGREFYAGGPDNIRSPPYQSLRATPRSPSYMNDWESTNYKEIYDNIKILNESGFPPQTPSRFNNAFINAPPVRTRSSSSVNARKKNKTSSGKRPKTAVNRQAPPSAKSAKTAAPYPKGKSFSRCECQKVMDQVRQISSEEENSGKKLCCQCRRRLEEQCIQLSDVQSGVNSSPRDRSVSFQHLASADKRPCNPDNERRRSQSSYTSRRDEPPHNDAVPGKNSPDDQARRRFEAREYAKYYRNSEEQNVPYKPNQSFPIDPLKKESPRRRYQSYNVQVAPKQYSVFYMTKDQNSKGNEVEVLIEELTEKNKDDKPEFKNVHGILWLSGFKKA</sequence>
<accession>E0VY75</accession>
<feature type="region of interest" description="Disordered" evidence="1">
    <location>
        <begin position="612"/>
        <end position="673"/>
    </location>
</feature>
<proteinExistence type="predicted"/>
<feature type="compositionally biased region" description="Basic and acidic residues" evidence="1">
    <location>
        <begin position="738"/>
        <end position="752"/>
    </location>
</feature>
<dbReference type="Proteomes" id="UP000009046">
    <property type="component" value="Unassembled WGS sequence"/>
</dbReference>
<gene>
    <name evidence="3" type="primary">8233053</name>
    <name evidence="2" type="ORF">Phum_PHUM510250</name>
</gene>
<feature type="compositionally biased region" description="Basic and acidic residues" evidence="1">
    <location>
        <begin position="369"/>
        <end position="378"/>
    </location>
</feature>
<protein>
    <submittedName>
        <fullName evidence="2 3">Uncharacterized protein</fullName>
    </submittedName>
</protein>
<dbReference type="EMBL" id="AAZO01006207">
    <property type="status" value="NOT_ANNOTATED_CDS"/>
    <property type="molecule type" value="Genomic_DNA"/>
</dbReference>
<dbReference type="VEuPathDB" id="VectorBase:PHUM510250"/>
<feature type="compositionally biased region" description="Polar residues" evidence="1">
    <location>
        <begin position="418"/>
        <end position="433"/>
    </location>
</feature>